<dbReference type="InterPro" id="IPR013325">
    <property type="entry name" value="RNA_pol_sigma_r2"/>
</dbReference>
<dbReference type="PANTHER" id="PTHR43133">
    <property type="entry name" value="RNA POLYMERASE ECF-TYPE SIGMA FACTO"/>
    <property type="match status" value="1"/>
</dbReference>
<sequence>MPSSSMSQQQLVSQLFLKHSPRIRGFILSMQPDMLRAEDVLQETFMTVSAKAEDFEEGTNFVAWACRIARFKLLEERRKDVRSPTQLSPEAIEALCATDMALSDEHLDDALLALSECLPKLAPRARRAIELRYSRAHSPAEIARILGWTASSVYVALSRARNLLEKCISSQLNASGGVN</sequence>
<dbReference type="NCBIfam" id="TIGR02937">
    <property type="entry name" value="sigma70-ECF"/>
    <property type="match status" value="1"/>
</dbReference>
<comment type="caution">
    <text evidence="7">The sequence shown here is derived from an EMBL/GenBank/DDBJ whole genome shotgun (WGS) entry which is preliminary data.</text>
</comment>
<evidence type="ECO:0000313" key="7">
    <source>
        <dbReference type="EMBL" id="EMI55558.1"/>
    </source>
</evidence>
<dbReference type="Proteomes" id="UP000011885">
    <property type="component" value="Unassembled WGS sequence"/>
</dbReference>
<reference evidence="7 8" key="1">
    <citation type="journal article" date="2013" name="Mar. Genomics">
        <title>Expression of sulfatases in Rhodopirellula baltica and the diversity of sulfatases in the genus Rhodopirellula.</title>
        <authorList>
            <person name="Wegner C.E."/>
            <person name="Richter-Heitmann T."/>
            <person name="Klindworth A."/>
            <person name="Klockow C."/>
            <person name="Richter M."/>
            <person name="Achstetter T."/>
            <person name="Glockner F.O."/>
            <person name="Harder J."/>
        </authorList>
    </citation>
    <scope>NUCLEOTIDE SEQUENCE [LARGE SCALE GENOMIC DNA]</scope>
    <source>
        <strain evidence="7 8">SM41</strain>
    </source>
</reference>
<dbReference type="NCBIfam" id="TIGR02989">
    <property type="entry name" value="Sig-70_gvs1"/>
    <property type="match status" value="1"/>
</dbReference>
<evidence type="ECO:0000256" key="2">
    <source>
        <dbReference type="ARBA" id="ARBA00023015"/>
    </source>
</evidence>
<dbReference type="Gene3D" id="1.10.10.10">
    <property type="entry name" value="Winged helix-like DNA-binding domain superfamily/Winged helix DNA-binding domain"/>
    <property type="match status" value="1"/>
</dbReference>
<dbReference type="GO" id="GO:0016987">
    <property type="term" value="F:sigma factor activity"/>
    <property type="evidence" value="ECO:0007669"/>
    <property type="project" value="UniProtKB-KW"/>
</dbReference>
<evidence type="ECO:0000256" key="4">
    <source>
        <dbReference type="ARBA" id="ARBA00023163"/>
    </source>
</evidence>
<keyword evidence="2" id="KW-0805">Transcription regulation</keyword>
<dbReference type="Pfam" id="PF04542">
    <property type="entry name" value="Sigma70_r2"/>
    <property type="match status" value="1"/>
</dbReference>
<dbReference type="InterPro" id="IPR036388">
    <property type="entry name" value="WH-like_DNA-bd_sf"/>
</dbReference>
<dbReference type="GO" id="GO:0006352">
    <property type="term" value="P:DNA-templated transcription initiation"/>
    <property type="evidence" value="ECO:0007669"/>
    <property type="project" value="InterPro"/>
</dbReference>
<dbReference type="PANTHER" id="PTHR43133:SF51">
    <property type="entry name" value="RNA POLYMERASE SIGMA FACTOR"/>
    <property type="match status" value="1"/>
</dbReference>
<proteinExistence type="inferred from homology"/>
<evidence type="ECO:0000259" key="5">
    <source>
        <dbReference type="Pfam" id="PF04542"/>
    </source>
</evidence>
<dbReference type="Pfam" id="PF08281">
    <property type="entry name" value="Sigma70_r4_2"/>
    <property type="match status" value="1"/>
</dbReference>
<accession>M5UHQ2</accession>
<protein>
    <submittedName>
        <fullName evidence="7">RNA polymerase, sigma-24 subunit, ECF subfamily</fullName>
    </submittedName>
</protein>
<dbReference type="InterPro" id="IPR013249">
    <property type="entry name" value="RNA_pol_sigma70_r4_t2"/>
</dbReference>
<keyword evidence="3" id="KW-0731">Sigma factor</keyword>
<dbReference type="EMBL" id="ANOH01000209">
    <property type="protein sequence ID" value="EMI55558.1"/>
    <property type="molecule type" value="Genomic_DNA"/>
</dbReference>
<keyword evidence="4" id="KW-0804">Transcription</keyword>
<name>M5UHQ2_9BACT</name>
<keyword evidence="8" id="KW-1185">Reference proteome</keyword>
<dbReference type="InterPro" id="IPR014331">
    <property type="entry name" value="RNA_pol_sigma70_ECF_RHOBA"/>
</dbReference>
<dbReference type="RefSeq" id="WP_008679615.1">
    <property type="nucleotide sequence ID" value="NZ_ANOH01000209.1"/>
</dbReference>
<organism evidence="7 8">
    <name type="scientific">Rhodopirellula sallentina SM41</name>
    <dbReference type="NCBI Taxonomy" id="1263870"/>
    <lineage>
        <taxon>Bacteria</taxon>
        <taxon>Pseudomonadati</taxon>
        <taxon>Planctomycetota</taxon>
        <taxon>Planctomycetia</taxon>
        <taxon>Pirellulales</taxon>
        <taxon>Pirellulaceae</taxon>
        <taxon>Rhodopirellula</taxon>
    </lineage>
</organism>
<evidence type="ECO:0000259" key="6">
    <source>
        <dbReference type="Pfam" id="PF08281"/>
    </source>
</evidence>
<dbReference type="SUPFAM" id="SSF88946">
    <property type="entry name" value="Sigma2 domain of RNA polymerase sigma factors"/>
    <property type="match status" value="1"/>
</dbReference>
<dbReference type="InterPro" id="IPR007627">
    <property type="entry name" value="RNA_pol_sigma70_r2"/>
</dbReference>
<dbReference type="SUPFAM" id="SSF88659">
    <property type="entry name" value="Sigma3 and sigma4 domains of RNA polymerase sigma factors"/>
    <property type="match status" value="1"/>
</dbReference>
<comment type="similarity">
    <text evidence="1">Belongs to the sigma-70 factor family. ECF subfamily.</text>
</comment>
<evidence type="ECO:0000256" key="1">
    <source>
        <dbReference type="ARBA" id="ARBA00010641"/>
    </source>
</evidence>
<evidence type="ECO:0000313" key="8">
    <source>
        <dbReference type="Proteomes" id="UP000011885"/>
    </source>
</evidence>
<dbReference type="InterPro" id="IPR039425">
    <property type="entry name" value="RNA_pol_sigma-70-like"/>
</dbReference>
<dbReference type="InterPro" id="IPR013324">
    <property type="entry name" value="RNA_pol_sigma_r3/r4-like"/>
</dbReference>
<dbReference type="Gene3D" id="1.10.1740.10">
    <property type="match status" value="1"/>
</dbReference>
<dbReference type="InterPro" id="IPR014284">
    <property type="entry name" value="RNA_pol_sigma-70_dom"/>
</dbReference>
<dbReference type="PATRIC" id="fig|1263870.3.peg.3208"/>
<evidence type="ECO:0000256" key="3">
    <source>
        <dbReference type="ARBA" id="ARBA00023082"/>
    </source>
</evidence>
<feature type="domain" description="RNA polymerase sigma-70 region 2" evidence="5">
    <location>
        <begin position="15"/>
        <end position="81"/>
    </location>
</feature>
<gene>
    <name evidence="7" type="ORF">RSSM_03018</name>
</gene>
<dbReference type="AlphaFoldDB" id="M5UHQ2"/>
<dbReference type="GO" id="GO:0003677">
    <property type="term" value="F:DNA binding"/>
    <property type="evidence" value="ECO:0007669"/>
    <property type="project" value="InterPro"/>
</dbReference>
<feature type="domain" description="RNA polymerase sigma factor 70 region 4 type 2" evidence="6">
    <location>
        <begin position="112"/>
        <end position="162"/>
    </location>
</feature>